<dbReference type="EMBL" id="MN739977">
    <property type="protein sequence ID" value="QHT81106.1"/>
    <property type="molecule type" value="Genomic_DNA"/>
</dbReference>
<dbReference type="Pfam" id="PF03407">
    <property type="entry name" value="Nucleotid_trans"/>
    <property type="match status" value="1"/>
</dbReference>
<evidence type="ECO:0000259" key="1">
    <source>
        <dbReference type="Pfam" id="PF03407"/>
    </source>
</evidence>
<evidence type="ECO:0000313" key="2">
    <source>
        <dbReference type="EMBL" id="QHT81106.1"/>
    </source>
</evidence>
<protein>
    <recommendedName>
        <fullName evidence="1">Nucleotide-diphospho-sugar transferase domain-containing protein</fullName>
    </recommendedName>
</protein>
<dbReference type="PANTHER" id="PTHR47032:SF1">
    <property type="entry name" value="UDP-D-XYLOSE:L-FUCOSE ALPHA-1,3-D-XYLOSYLTRANSFERASE-RELATED"/>
    <property type="match status" value="1"/>
</dbReference>
<proteinExistence type="predicted"/>
<feature type="domain" description="Nucleotide-diphospho-sugar transferase" evidence="1">
    <location>
        <begin position="30"/>
        <end position="226"/>
    </location>
</feature>
<reference evidence="2" key="1">
    <citation type="journal article" date="2020" name="Nature">
        <title>Giant virus diversity and host interactions through global metagenomics.</title>
        <authorList>
            <person name="Schulz F."/>
            <person name="Roux S."/>
            <person name="Paez-Espino D."/>
            <person name="Jungbluth S."/>
            <person name="Walsh D.A."/>
            <person name="Denef V.J."/>
            <person name="McMahon K.D."/>
            <person name="Konstantinidis K.T."/>
            <person name="Eloe-Fadrosh E.A."/>
            <person name="Kyrpides N.C."/>
            <person name="Woyke T."/>
        </authorList>
    </citation>
    <scope>NUCLEOTIDE SEQUENCE</scope>
    <source>
        <strain evidence="2">GVMAG-M-3300023184-135</strain>
    </source>
</reference>
<dbReference type="GO" id="GO:0016757">
    <property type="term" value="F:glycosyltransferase activity"/>
    <property type="evidence" value="ECO:0007669"/>
    <property type="project" value="TreeGrafter"/>
</dbReference>
<accession>A0A6C0HLV4</accession>
<sequence length="236" mass="27231">MSTDVVFISVSNMGCIDLTLNHLESIKRAGMTNYVAYAIDSLCYETLRSKGYTTHLLGRDDMNQYHDFNTPGFDHISFMRYHVIDKLLREGKTVWYLDVDTVVIQDLNAYIAVVKDTFDVALQDDCYMPCTGCMLFFPSALSLVKPMIETRDFSKNDQIYFLKFLNASKLRIGILNRNLFPNGLLYFNEHNPKHADKQLEFKNSDPTKVMFVHANWMIGVQTKIDAFKSKGLWFLS</sequence>
<name>A0A6C0HLV4_9ZZZZ</name>
<dbReference type="InterPro" id="IPR052636">
    <property type="entry name" value="UDP-D-xylose:L-fucose_XylT"/>
</dbReference>
<dbReference type="PANTHER" id="PTHR47032">
    <property type="entry name" value="UDP-D-XYLOSE:L-FUCOSE ALPHA-1,3-D-XYLOSYLTRANSFERASE-RELATED"/>
    <property type="match status" value="1"/>
</dbReference>
<dbReference type="AlphaFoldDB" id="A0A6C0HLV4"/>
<dbReference type="GO" id="GO:0005794">
    <property type="term" value="C:Golgi apparatus"/>
    <property type="evidence" value="ECO:0007669"/>
    <property type="project" value="TreeGrafter"/>
</dbReference>
<dbReference type="InterPro" id="IPR005069">
    <property type="entry name" value="Nucl-diP-sugar_transferase"/>
</dbReference>
<organism evidence="2">
    <name type="scientific">viral metagenome</name>
    <dbReference type="NCBI Taxonomy" id="1070528"/>
    <lineage>
        <taxon>unclassified sequences</taxon>
        <taxon>metagenomes</taxon>
        <taxon>organismal metagenomes</taxon>
    </lineage>
</organism>